<keyword evidence="6" id="KW-0175">Coiled coil</keyword>
<dbReference type="InterPro" id="IPR049704">
    <property type="entry name" value="Aminotrans_3_PPA_site"/>
</dbReference>
<evidence type="ECO:0000256" key="6">
    <source>
        <dbReference type="SAM" id="Coils"/>
    </source>
</evidence>
<evidence type="ECO:0000256" key="4">
    <source>
        <dbReference type="ARBA" id="ARBA00022898"/>
    </source>
</evidence>
<dbReference type="Gene3D" id="3.90.1150.10">
    <property type="entry name" value="Aspartate Aminotransferase, domain 1"/>
    <property type="match status" value="1"/>
</dbReference>
<evidence type="ECO:0000256" key="3">
    <source>
        <dbReference type="ARBA" id="ARBA00022576"/>
    </source>
</evidence>
<keyword evidence="3 7" id="KW-0032">Aminotransferase</keyword>
<accession>E8LHW1</accession>
<dbReference type="GO" id="GO:0008483">
    <property type="term" value="F:transaminase activity"/>
    <property type="evidence" value="ECO:0007669"/>
    <property type="project" value="UniProtKB-KW"/>
</dbReference>
<evidence type="ECO:0000313" key="7">
    <source>
        <dbReference type="EMBL" id="EFY07899.1"/>
    </source>
</evidence>
<dbReference type="PANTHER" id="PTHR11986:SF58">
    <property type="entry name" value="LEUCINE_METHIONINE RACEMASE"/>
    <property type="match status" value="1"/>
</dbReference>
<comment type="caution">
    <text evidence="7">The sequence shown here is derived from an EMBL/GenBank/DDBJ whole genome shotgun (WGS) entry which is preliminary data.</text>
</comment>
<dbReference type="InterPro" id="IPR005814">
    <property type="entry name" value="Aminotrans_3"/>
</dbReference>
<comment type="cofactor">
    <cofactor evidence="1">
        <name>pyridoxal 5'-phosphate</name>
        <dbReference type="ChEBI" id="CHEBI:597326"/>
    </cofactor>
</comment>
<dbReference type="InterPro" id="IPR050103">
    <property type="entry name" value="Class-III_PLP-dep_AT"/>
</dbReference>
<dbReference type="Pfam" id="PF00202">
    <property type="entry name" value="Aminotran_3"/>
    <property type="match status" value="1"/>
</dbReference>
<sequence length="418" mass="46471">MNKIVEKYLAADRELIAPVQHIAELPLVVKNAEGPYLISAENKRYLDFTSGACTMSLGYGIKNDNEFGSFPFPYASGVNQIEYAKKLTKKFPGGFLSQIAFSVCGSDTNDAAIKFSRAYTGRQKIVTFEGDYHGTTFGAASLTTLPGRLSNKFAPMVGEIYSVPFCDEYADDGQIDAVIEKIKALDCNTIAGFIVEPIQGDMGMLPMHQRLMHEIYSLSRKHHCAFIADEVQMAFYRTGPFFSIENYPDVFPDAVTMGKHIGGGIPLGAILGRKDFMQALGPCEHAFSMAGNSEACARGLYNFNLIESKDFQDNLHKNIEILQNELNSLQLKYPSVIEKYTGIGLAYGLWVKSISSSEDDNEACKKIIKRAFDLGLYTMRIGSNWIRIEPMLNLDEKLLKEGMAILDRAVADYSEHRI</sequence>
<dbReference type="OrthoDB" id="3398487at2"/>
<dbReference type="InterPro" id="IPR015424">
    <property type="entry name" value="PyrdxlP-dep_Trfase"/>
</dbReference>
<evidence type="ECO:0000256" key="1">
    <source>
        <dbReference type="ARBA" id="ARBA00001933"/>
    </source>
</evidence>
<dbReference type="GO" id="GO:0042802">
    <property type="term" value="F:identical protein binding"/>
    <property type="evidence" value="ECO:0007669"/>
    <property type="project" value="TreeGrafter"/>
</dbReference>
<dbReference type="CDD" id="cd00610">
    <property type="entry name" value="OAT_like"/>
    <property type="match status" value="1"/>
</dbReference>
<feature type="coiled-coil region" evidence="6">
    <location>
        <begin position="312"/>
        <end position="339"/>
    </location>
</feature>
<protein>
    <submittedName>
        <fullName evidence="7">Aminotransferase, class III</fullName>
    </submittedName>
</protein>
<proteinExistence type="inferred from homology"/>
<dbReference type="PIRSF" id="PIRSF000521">
    <property type="entry name" value="Transaminase_4ab_Lys_Orn"/>
    <property type="match status" value="1"/>
</dbReference>
<keyword evidence="8" id="KW-1185">Reference proteome</keyword>
<dbReference type="GO" id="GO:0030170">
    <property type="term" value="F:pyridoxal phosphate binding"/>
    <property type="evidence" value="ECO:0007669"/>
    <property type="project" value="InterPro"/>
</dbReference>
<evidence type="ECO:0000256" key="2">
    <source>
        <dbReference type="ARBA" id="ARBA00008954"/>
    </source>
</evidence>
<dbReference type="PROSITE" id="PS00600">
    <property type="entry name" value="AA_TRANSFER_CLASS_3"/>
    <property type="match status" value="1"/>
</dbReference>
<dbReference type="STRING" id="762983.HMPREF9444_00274"/>
<reference evidence="7 8" key="1">
    <citation type="submission" date="2011-01" db="EMBL/GenBank/DDBJ databases">
        <authorList>
            <person name="Weinstock G."/>
            <person name="Sodergren E."/>
            <person name="Clifton S."/>
            <person name="Fulton L."/>
            <person name="Fulton B."/>
            <person name="Courtney L."/>
            <person name="Fronick C."/>
            <person name="Harrison M."/>
            <person name="Strong C."/>
            <person name="Farmer C."/>
            <person name="Delahaunty K."/>
            <person name="Markovic C."/>
            <person name="Hall O."/>
            <person name="Minx P."/>
            <person name="Tomlinson C."/>
            <person name="Mitreva M."/>
            <person name="Hou S."/>
            <person name="Chen J."/>
            <person name="Wollam A."/>
            <person name="Pepin K.H."/>
            <person name="Johnson M."/>
            <person name="Bhonagiri V."/>
            <person name="Zhang X."/>
            <person name="Suruliraj S."/>
            <person name="Warren W."/>
            <person name="Chinwalla A."/>
            <person name="Mardis E.R."/>
            <person name="Wilson R.K."/>
        </authorList>
    </citation>
    <scope>NUCLEOTIDE SEQUENCE [LARGE SCALE GENOMIC DNA]</scope>
    <source>
        <strain evidence="8">DSM 22608 / JCM 16073 / KCTC 15190 / YIT 12066</strain>
    </source>
</reference>
<dbReference type="InterPro" id="IPR015421">
    <property type="entry name" value="PyrdxlP-dep_Trfase_major"/>
</dbReference>
<dbReference type="HOGENOM" id="CLU_016922_10_0_6"/>
<dbReference type="RefSeq" id="WP_009142499.1">
    <property type="nucleotide sequence ID" value="NZ_GL830948.1"/>
</dbReference>
<comment type="similarity">
    <text evidence="2 5">Belongs to the class-III pyridoxal-phosphate-dependent aminotransferase family.</text>
</comment>
<dbReference type="eggNOG" id="COG0160">
    <property type="taxonomic scope" value="Bacteria"/>
</dbReference>
<name>E8LHW1_SUCHY</name>
<organism evidence="7 8">
    <name type="scientific">Succinatimonas hippei (strain DSM 22608 / JCM 16073 / KCTC 15190 / YIT 12066)</name>
    <dbReference type="NCBI Taxonomy" id="762983"/>
    <lineage>
        <taxon>Bacteria</taxon>
        <taxon>Pseudomonadati</taxon>
        <taxon>Pseudomonadota</taxon>
        <taxon>Gammaproteobacteria</taxon>
        <taxon>Aeromonadales</taxon>
        <taxon>Succinivibrionaceae</taxon>
        <taxon>Succinatimonas</taxon>
    </lineage>
</organism>
<dbReference type="SUPFAM" id="SSF53383">
    <property type="entry name" value="PLP-dependent transferases"/>
    <property type="match status" value="1"/>
</dbReference>
<dbReference type="AlphaFoldDB" id="E8LHW1"/>
<gene>
    <name evidence="7" type="ORF">HMPREF9444_00274</name>
</gene>
<dbReference type="InterPro" id="IPR015422">
    <property type="entry name" value="PyrdxlP-dep_Trfase_small"/>
</dbReference>
<evidence type="ECO:0000256" key="5">
    <source>
        <dbReference type="RuleBase" id="RU003560"/>
    </source>
</evidence>
<keyword evidence="7" id="KW-0808">Transferase</keyword>
<dbReference type="PANTHER" id="PTHR11986">
    <property type="entry name" value="AMINOTRANSFERASE CLASS III"/>
    <property type="match status" value="1"/>
</dbReference>
<evidence type="ECO:0000313" key="8">
    <source>
        <dbReference type="Proteomes" id="UP000018458"/>
    </source>
</evidence>
<dbReference type="Gene3D" id="3.40.640.10">
    <property type="entry name" value="Type I PLP-dependent aspartate aminotransferase-like (Major domain)"/>
    <property type="match status" value="1"/>
</dbReference>
<keyword evidence="4 5" id="KW-0663">Pyridoxal phosphate</keyword>
<dbReference type="Proteomes" id="UP000018458">
    <property type="component" value="Unassembled WGS sequence"/>
</dbReference>
<dbReference type="EMBL" id="AEVO01000010">
    <property type="protein sequence ID" value="EFY07899.1"/>
    <property type="molecule type" value="Genomic_DNA"/>
</dbReference>